<accession>A0A485M807</accession>
<name>A0A485M807_9ZZZZ</name>
<dbReference type="EMBL" id="CAADRN010000334">
    <property type="protein sequence ID" value="VFU18225.1"/>
    <property type="molecule type" value="Genomic_DNA"/>
</dbReference>
<dbReference type="AlphaFoldDB" id="A0A485M807"/>
<sequence>MPTYNYSMVYIENLANLKVSLLISDRVSCRVYDSEGSITNRCRNDSIYNLVIKQDVVYGDPRVDLAVYEAAPAGTPRYTLFYGTFLNKVRGLYYDNPDLDNPWAIDKWEEEEVLLPWGLKATSLRAVPKQFPVSLFDNLEYCELLLLFNGGYVAIKKGRDALDDTCKKKIAHLHDALTLLTGC</sequence>
<evidence type="ECO:0000313" key="1">
    <source>
        <dbReference type="EMBL" id="VFU18225.1"/>
    </source>
</evidence>
<organism evidence="1">
    <name type="scientific">anaerobic digester metagenome</name>
    <dbReference type="NCBI Taxonomy" id="1263854"/>
    <lineage>
        <taxon>unclassified sequences</taxon>
        <taxon>metagenomes</taxon>
        <taxon>ecological metagenomes</taxon>
    </lineage>
</organism>
<reference evidence="1" key="1">
    <citation type="submission" date="2019-03" db="EMBL/GenBank/DDBJ databases">
        <authorList>
            <person name="Hao L."/>
        </authorList>
    </citation>
    <scope>NUCLEOTIDE SEQUENCE</scope>
</reference>
<proteinExistence type="predicted"/>
<protein>
    <submittedName>
        <fullName evidence="1">Uncharacterized protein</fullName>
    </submittedName>
</protein>
<gene>
    <name evidence="1" type="ORF">SCFA_40014</name>
</gene>